<dbReference type="Proteomes" id="UP001257060">
    <property type="component" value="Unassembled WGS sequence"/>
</dbReference>
<sequence>MTDDPARFLADSPDRLTLLRRLSEGGASPSELADDLPFSRRSVQRNLAAFVDRGWAESGGGTYRATVTGTLVAEEHAAYVDALDRIGEFAPLFRHLPDRDHAPDPAWLAGAELTAATDDDPQAPVHRYVQSVKRLDTDRVRMLSPVLSRLFHDAHASLAMRGVHTDLVMPAPMVRRARERNPTEFATVVRLDVLSLYRCRDFFSVGLVLGDDRVLLAAYDREKRLRALVESDDARVRAWAAELFERYREQSDRVTE</sequence>
<dbReference type="EMBL" id="JAMQOP010000002">
    <property type="protein sequence ID" value="MDS0299397.1"/>
    <property type="molecule type" value="Genomic_DNA"/>
</dbReference>
<feature type="domain" description="Methanogenesis regulatory protein FilR1 middle" evidence="1">
    <location>
        <begin position="121"/>
        <end position="250"/>
    </location>
</feature>
<comment type="caution">
    <text evidence="3">The sequence shown here is derived from an EMBL/GenBank/DDBJ whole genome shotgun (WGS) entry which is preliminary data.</text>
</comment>
<evidence type="ECO:0000313" key="3">
    <source>
        <dbReference type="EMBL" id="MDS0299397.1"/>
    </source>
</evidence>
<dbReference type="InterPro" id="IPR036388">
    <property type="entry name" value="WH-like_DNA-bd_sf"/>
</dbReference>
<proteinExistence type="predicted"/>
<dbReference type="InterPro" id="IPR013561">
    <property type="entry name" value="FilR1_middle_dom"/>
</dbReference>
<evidence type="ECO:0000259" key="1">
    <source>
        <dbReference type="Pfam" id="PF08350"/>
    </source>
</evidence>
<accession>A0ABU2GF32</accession>
<dbReference type="RefSeq" id="WP_310924258.1">
    <property type="nucleotide sequence ID" value="NZ_JAMQOP010000002.1"/>
</dbReference>
<name>A0ABU2GF32_9EURY</name>
<organism evidence="3 4">
    <name type="scientific">Halogeometricum salsisoli</name>
    <dbReference type="NCBI Taxonomy" id="2950536"/>
    <lineage>
        <taxon>Archaea</taxon>
        <taxon>Methanobacteriati</taxon>
        <taxon>Methanobacteriota</taxon>
        <taxon>Stenosarchaea group</taxon>
        <taxon>Halobacteria</taxon>
        <taxon>Halobacteriales</taxon>
        <taxon>Haloferacaceae</taxon>
        <taxon>Halogeometricum</taxon>
    </lineage>
</organism>
<dbReference type="InterPro" id="IPR036390">
    <property type="entry name" value="WH_DNA-bd_sf"/>
</dbReference>
<dbReference type="InterPro" id="IPR057527">
    <property type="entry name" value="HVO_A0261-like_N"/>
</dbReference>
<dbReference type="Pfam" id="PF25213">
    <property type="entry name" value="HVO_A0261_N"/>
    <property type="match status" value="1"/>
</dbReference>
<reference evidence="3 4" key="1">
    <citation type="submission" date="2022-06" db="EMBL/GenBank/DDBJ databases">
        <title>Halogeometricum sp. a new haloarchaeum isolate from saline soil.</title>
        <authorList>
            <person name="Strakova D."/>
            <person name="Galisteo C."/>
            <person name="Sanchez-Porro C."/>
            <person name="Ventosa A."/>
        </authorList>
    </citation>
    <scope>NUCLEOTIDE SEQUENCE [LARGE SCALE GENOMIC DNA]</scope>
    <source>
        <strain evidence="3 4">S1BR25-6</strain>
    </source>
</reference>
<protein>
    <submittedName>
        <fullName evidence="3">DUF1724 domain-containing protein</fullName>
    </submittedName>
</protein>
<keyword evidence="4" id="KW-1185">Reference proteome</keyword>
<dbReference type="SUPFAM" id="SSF46785">
    <property type="entry name" value="Winged helix' DNA-binding domain"/>
    <property type="match status" value="1"/>
</dbReference>
<dbReference type="Gene3D" id="1.10.10.10">
    <property type="entry name" value="Winged helix-like DNA-binding domain superfamily/Winged helix DNA-binding domain"/>
    <property type="match status" value="1"/>
</dbReference>
<gene>
    <name evidence="3" type="ORF">NDI76_11655</name>
</gene>
<evidence type="ECO:0000259" key="2">
    <source>
        <dbReference type="Pfam" id="PF25213"/>
    </source>
</evidence>
<evidence type="ECO:0000313" key="4">
    <source>
        <dbReference type="Proteomes" id="UP001257060"/>
    </source>
</evidence>
<dbReference type="Pfam" id="PF08350">
    <property type="entry name" value="FilR1_middle"/>
    <property type="match status" value="1"/>
</dbReference>
<feature type="domain" description="HVO-A0261-like N-terminal" evidence="2">
    <location>
        <begin position="5"/>
        <end position="85"/>
    </location>
</feature>